<accession>A0A0P1AH04</accession>
<dbReference type="EMBL" id="CCYD01000442">
    <property type="protein sequence ID" value="CEG39759.1"/>
    <property type="molecule type" value="Genomic_DNA"/>
</dbReference>
<name>A0A0P1AH04_PLAHL</name>
<dbReference type="GeneID" id="36405050"/>
<reference evidence="2" key="1">
    <citation type="submission" date="2014-09" db="EMBL/GenBank/DDBJ databases">
        <authorList>
            <person name="Sharma Rahul"/>
            <person name="Thines Marco"/>
        </authorList>
    </citation>
    <scope>NUCLEOTIDE SEQUENCE [LARGE SCALE GENOMIC DNA]</scope>
</reference>
<dbReference type="AlphaFoldDB" id="A0A0P1AH04"/>
<dbReference type="Proteomes" id="UP000054928">
    <property type="component" value="Unassembled WGS sequence"/>
</dbReference>
<protein>
    <submittedName>
        <fullName evidence="1">Uncharacterized protein</fullName>
    </submittedName>
</protein>
<evidence type="ECO:0000313" key="1">
    <source>
        <dbReference type="EMBL" id="CEG39759.1"/>
    </source>
</evidence>
<evidence type="ECO:0000313" key="2">
    <source>
        <dbReference type="Proteomes" id="UP000054928"/>
    </source>
</evidence>
<keyword evidence="2" id="KW-1185">Reference proteome</keyword>
<organism evidence="1 2">
    <name type="scientific">Plasmopara halstedii</name>
    <name type="common">Downy mildew of sunflower</name>
    <dbReference type="NCBI Taxonomy" id="4781"/>
    <lineage>
        <taxon>Eukaryota</taxon>
        <taxon>Sar</taxon>
        <taxon>Stramenopiles</taxon>
        <taxon>Oomycota</taxon>
        <taxon>Peronosporomycetes</taxon>
        <taxon>Peronosporales</taxon>
        <taxon>Peronosporaceae</taxon>
        <taxon>Plasmopara</taxon>
    </lineage>
</organism>
<dbReference type="OrthoDB" id="79453at2759"/>
<proteinExistence type="predicted"/>
<dbReference type="PANTHER" id="PTHR35213">
    <property type="entry name" value="RING-TYPE DOMAIN-CONTAINING PROTEIN-RELATED"/>
    <property type="match status" value="1"/>
</dbReference>
<dbReference type="PANTHER" id="PTHR35213:SF3">
    <property type="entry name" value="MYB-LIKE DOMAIN-CONTAINING PROTEIN"/>
    <property type="match status" value="1"/>
</dbReference>
<sequence length="438" mass="49857">MTCNRQSAISISKLTHATDHIHFPVLPNFASLLNRESINAELEYLESQHVKDISEIRARKVVMELKYDETSETCAIALSTSNVFVQQQDQPHFPLDWSYNTSLKDNTNNLSMSRAVDREGQPERVTATSVVLANHVPCTNVTSSSDVPAESNYLCHHDVGDPTFQTAILPLTSQRHSYEHENRSRTYAWQNTSNYSSAAYTEKYEDEDEGNFTKRRHVIHMSPSRQHLCEPENSMNGLEPSKMHVNPLCLPSIQSMVKGDGSQWHSAQKNVDKIMPIIPLSINGNRSCTSVVKTNSEVSRPSSPQLETRTNELCTLETLVRKSDEFLNSKSLVRNRHDEIDWVATFLKVGFDSSSIFSSMCPLRKGRWKSEEENYTMSLLRLIENGTIFLRHGQSIRNYVGEKLHSDDMRVLKKLSNCKMYRFAKNINLRLAEAKALT</sequence>
<dbReference type="RefSeq" id="XP_024576128.1">
    <property type="nucleotide sequence ID" value="XM_024725341.1"/>
</dbReference>